<dbReference type="Pfam" id="PF00829">
    <property type="entry name" value="Ribosomal_L21p"/>
    <property type="match status" value="1"/>
</dbReference>
<dbReference type="RefSeq" id="WP_087460068.1">
    <property type="nucleotide sequence ID" value="NZ_CP021425.1"/>
</dbReference>
<evidence type="ECO:0000256" key="4">
    <source>
        <dbReference type="ARBA" id="ARBA00022980"/>
    </source>
</evidence>
<dbReference type="GO" id="GO:0005840">
    <property type="term" value="C:ribosome"/>
    <property type="evidence" value="ECO:0007669"/>
    <property type="project" value="UniProtKB-KW"/>
</dbReference>
<keyword evidence="3 6" id="KW-0694">RNA-binding</keyword>
<evidence type="ECO:0000313" key="8">
    <source>
        <dbReference type="EMBL" id="ARU54907.1"/>
    </source>
</evidence>
<evidence type="ECO:0000256" key="7">
    <source>
        <dbReference type="RuleBase" id="RU000562"/>
    </source>
</evidence>
<dbReference type="GO" id="GO:0005737">
    <property type="term" value="C:cytoplasm"/>
    <property type="evidence" value="ECO:0007669"/>
    <property type="project" value="UniProtKB-ARBA"/>
</dbReference>
<dbReference type="InterPro" id="IPR036164">
    <property type="entry name" value="bL21-like_sf"/>
</dbReference>
<dbReference type="EMBL" id="CP021425">
    <property type="protein sequence ID" value="ARU54907.1"/>
    <property type="molecule type" value="Genomic_DNA"/>
</dbReference>
<evidence type="ECO:0000256" key="1">
    <source>
        <dbReference type="ARBA" id="ARBA00008563"/>
    </source>
</evidence>
<dbReference type="PANTHER" id="PTHR21349:SF0">
    <property type="entry name" value="LARGE RIBOSOMAL SUBUNIT PROTEIN BL21M"/>
    <property type="match status" value="1"/>
</dbReference>
<evidence type="ECO:0000256" key="5">
    <source>
        <dbReference type="ARBA" id="ARBA00023274"/>
    </source>
</evidence>
<dbReference type="AlphaFoldDB" id="A0A1Y0I371"/>
<comment type="subunit">
    <text evidence="6">Part of the 50S ribosomal subunit. Contacts protein L20.</text>
</comment>
<keyword evidence="9" id="KW-1185">Reference proteome</keyword>
<dbReference type="PANTHER" id="PTHR21349">
    <property type="entry name" value="50S RIBOSOMAL PROTEIN L21"/>
    <property type="match status" value="1"/>
</dbReference>
<dbReference type="NCBIfam" id="TIGR00061">
    <property type="entry name" value="L21"/>
    <property type="match status" value="1"/>
</dbReference>
<protein>
    <recommendedName>
        <fullName evidence="6">Large ribosomal subunit protein bL21</fullName>
    </recommendedName>
</protein>
<keyword evidence="4 6" id="KW-0689">Ribosomal protein</keyword>
<organism evidence="8 9">
    <name type="scientific">Oleiphilus messinensis</name>
    <dbReference type="NCBI Taxonomy" id="141451"/>
    <lineage>
        <taxon>Bacteria</taxon>
        <taxon>Pseudomonadati</taxon>
        <taxon>Pseudomonadota</taxon>
        <taxon>Gammaproteobacteria</taxon>
        <taxon>Oceanospirillales</taxon>
        <taxon>Oleiphilaceae</taxon>
        <taxon>Oleiphilus</taxon>
    </lineage>
</organism>
<dbReference type="KEGG" id="ome:OLMES_0815"/>
<dbReference type="InterPro" id="IPR018258">
    <property type="entry name" value="Ribosomal_bL21_CS"/>
</dbReference>
<dbReference type="GO" id="GO:1990904">
    <property type="term" value="C:ribonucleoprotein complex"/>
    <property type="evidence" value="ECO:0007669"/>
    <property type="project" value="UniProtKB-KW"/>
</dbReference>
<dbReference type="SUPFAM" id="SSF141091">
    <property type="entry name" value="L21p-like"/>
    <property type="match status" value="1"/>
</dbReference>
<proteinExistence type="inferred from homology"/>
<comment type="function">
    <text evidence="6 7">This protein binds to 23S rRNA in the presence of protein L20.</text>
</comment>
<dbReference type="GO" id="GO:0003735">
    <property type="term" value="F:structural constituent of ribosome"/>
    <property type="evidence" value="ECO:0007669"/>
    <property type="project" value="InterPro"/>
</dbReference>
<dbReference type="PROSITE" id="PS01169">
    <property type="entry name" value="RIBOSOMAL_L21"/>
    <property type="match status" value="1"/>
</dbReference>
<accession>A0A1Y0I371</accession>
<dbReference type="GO" id="GO:0019843">
    <property type="term" value="F:rRNA binding"/>
    <property type="evidence" value="ECO:0007669"/>
    <property type="project" value="UniProtKB-UniRule"/>
</dbReference>
<evidence type="ECO:0000256" key="3">
    <source>
        <dbReference type="ARBA" id="ARBA00022884"/>
    </source>
</evidence>
<evidence type="ECO:0000313" key="9">
    <source>
        <dbReference type="Proteomes" id="UP000196027"/>
    </source>
</evidence>
<dbReference type="OrthoDB" id="9813334at2"/>
<comment type="similarity">
    <text evidence="1 6 7">Belongs to the bacterial ribosomal protein bL21 family.</text>
</comment>
<dbReference type="GO" id="GO:0006412">
    <property type="term" value="P:translation"/>
    <property type="evidence" value="ECO:0007669"/>
    <property type="project" value="UniProtKB-UniRule"/>
</dbReference>
<dbReference type="Proteomes" id="UP000196027">
    <property type="component" value="Chromosome"/>
</dbReference>
<sequence length="104" mass="11772">MYAVIVSGGKQHRVEEGEVLKLEKIEAETGKTIDFDRVLMVVNGEEVKIGEPVVAGAKVTAEILDHGRHKKVKIVKFKRRKHHMKQMGHRQWYTEVKITGINAG</sequence>
<keyword evidence="2 6" id="KW-0699">rRNA-binding</keyword>
<reference evidence="8 9" key="1">
    <citation type="submission" date="2017-05" db="EMBL/GenBank/DDBJ databases">
        <title>Genomic insights into alkan degradation activity of Oleiphilus messinensis.</title>
        <authorList>
            <person name="Kozyavkin S.A."/>
            <person name="Slesarev A.I."/>
            <person name="Golyshin P.N."/>
            <person name="Korzhenkov A."/>
            <person name="Golyshina O.N."/>
            <person name="Toshchakov S.V."/>
        </authorList>
    </citation>
    <scope>NUCLEOTIDE SEQUENCE [LARGE SCALE GENOMIC DNA]</scope>
    <source>
        <strain evidence="8 9">ME102</strain>
    </source>
</reference>
<name>A0A1Y0I371_9GAMM</name>
<evidence type="ECO:0000256" key="2">
    <source>
        <dbReference type="ARBA" id="ARBA00022730"/>
    </source>
</evidence>
<dbReference type="InterPro" id="IPR028909">
    <property type="entry name" value="bL21-like"/>
</dbReference>
<dbReference type="HAMAP" id="MF_01363">
    <property type="entry name" value="Ribosomal_bL21"/>
    <property type="match status" value="1"/>
</dbReference>
<keyword evidence="5 6" id="KW-0687">Ribonucleoprotein</keyword>
<gene>
    <name evidence="6" type="primary">rplU</name>
    <name evidence="8" type="ORF">OLMES_0815</name>
</gene>
<evidence type="ECO:0000256" key="6">
    <source>
        <dbReference type="HAMAP-Rule" id="MF_01363"/>
    </source>
</evidence>
<dbReference type="InterPro" id="IPR001787">
    <property type="entry name" value="Ribosomal_bL21"/>
</dbReference>